<feature type="transmembrane region" description="Helical" evidence="9">
    <location>
        <begin position="43"/>
        <end position="73"/>
    </location>
</feature>
<dbReference type="OrthoDB" id="8651131at2"/>
<dbReference type="PANTHER" id="PTHR11795:SF445">
    <property type="entry name" value="AMINO ACID ABC TRANSPORTER PERMEASE PROTEIN"/>
    <property type="match status" value="1"/>
</dbReference>
<dbReference type="GO" id="GO:0022857">
    <property type="term" value="F:transmembrane transporter activity"/>
    <property type="evidence" value="ECO:0007669"/>
    <property type="project" value="InterPro"/>
</dbReference>
<comment type="subcellular location">
    <subcellularLocation>
        <location evidence="1">Cell membrane</location>
        <topology evidence="1">Multi-pass membrane protein</topology>
    </subcellularLocation>
</comment>
<gene>
    <name evidence="10" type="ORF">AcdelDRAFT_0334</name>
</gene>
<accession>C5T0A4</accession>
<dbReference type="Pfam" id="PF02653">
    <property type="entry name" value="BPD_transp_2"/>
    <property type="match status" value="1"/>
</dbReference>
<dbReference type="PANTHER" id="PTHR11795">
    <property type="entry name" value="BRANCHED-CHAIN AMINO ACID TRANSPORT SYSTEM PERMEASE PROTEIN LIVH"/>
    <property type="match status" value="1"/>
</dbReference>
<evidence type="ECO:0000256" key="7">
    <source>
        <dbReference type="ARBA" id="ARBA00023136"/>
    </source>
</evidence>
<organism evidence="10 11">
    <name type="scientific">Acidovorax delafieldii 2AN</name>
    <dbReference type="NCBI Taxonomy" id="573060"/>
    <lineage>
        <taxon>Bacteria</taxon>
        <taxon>Pseudomonadati</taxon>
        <taxon>Pseudomonadota</taxon>
        <taxon>Betaproteobacteria</taxon>
        <taxon>Burkholderiales</taxon>
        <taxon>Comamonadaceae</taxon>
        <taxon>Acidovorax</taxon>
    </lineage>
</organism>
<comment type="similarity">
    <text evidence="8">Belongs to the binding-protein-dependent transport system permease family. LivHM subfamily.</text>
</comment>
<feature type="transmembrane region" description="Helical" evidence="9">
    <location>
        <begin position="187"/>
        <end position="208"/>
    </location>
</feature>
<feature type="transmembrane region" description="Helical" evidence="9">
    <location>
        <begin position="214"/>
        <end position="233"/>
    </location>
</feature>
<keyword evidence="7 9" id="KW-0472">Membrane</keyword>
<feature type="transmembrane region" description="Helical" evidence="9">
    <location>
        <begin position="136"/>
        <end position="158"/>
    </location>
</feature>
<dbReference type="AlphaFoldDB" id="C5T0A4"/>
<keyword evidence="11" id="KW-1185">Reference proteome</keyword>
<keyword evidence="4 9" id="KW-0812">Transmembrane</keyword>
<evidence type="ECO:0000256" key="9">
    <source>
        <dbReference type="SAM" id="Phobius"/>
    </source>
</evidence>
<protein>
    <submittedName>
        <fullName evidence="10">Inner-membrane translocator</fullName>
    </submittedName>
</protein>
<keyword evidence="5" id="KW-0029">Amino-acid transport</keyword>
<feature type="transmembrane region" description="Helical" evidence="9">
    <location>
        <begin position="240"/>
        <end position="259"/>
    </location>
</feature>
<evidence type="ECO:0000256" key="2">
    <source>
        <dbReference type="ARBA" id="ARBA00022448"/>
    </source>
</evidence>
<keyword evidence="3" id="KW-1003">Cell membrane</keyword>
<dbReference type="InterPro" id="IPR037294">
    <property type="entry name" value="ABC_BtuC-like"/>
</dbReference>
<evidence type="ECO:0000313" key="10">
    <source>
        <dbReference type="EMBL" id="EER62057.1"/>
    </source>
</evidence>
<keyword evidence="2" id="KW-0813">Transport</keyword>
<feature type="transmembrane region" description="Helical" evidence="9">
    <location>
        <begin position="94"/>
        <end position="116"/>
    </location>
</feature>
<proteinExistence type="inferred from homology"/>
<feature type="transmembrane region" description="Helical" evidence="9">
    <location>
        <begin position="265"/>
        <end position="285"/>
    </location>
</feature>
<evidence type="ECO:0000313" key="11">
    <source>
        <dbReference type="Proteomes" id="UP000003856"/>
    </source>
</evidence>
<dbReference type="CDD" id="cd06582">
    <property type="entry name" value="TM_PBP1_LivH_like"/>
    <property type="match status" value="1"/>
</dbReference>
<evidence type="ECO:0000256" key="6">
    <source>
        <dbReference type="ARBA" id="ARBA00022989"/>
    </source>
</evidence>
<evidence type="ECO:0000256" key="3">
    <source>
        <dbReference type="ARBA" id="ARBA00022475"/>
    </source>
</evidence>
<sequence>MLIEMMEFLVRGILLGAIYGLLAFPVSLLFATTDSVDLGVGAYAVLAAAIAMLLGGSFGILLGLCGAVLASLLAGLLSARINAGGRGGARNDPLVVVLATFGFAIILESFVLTFFGKDPMVRQAFETSWQWAGIRINPQAAINVGTALFLMLLLYLWLYRSAWGRDMRACAANALAAALAGIPVRHIALMTYVVGGLLAGIAGVLILYTTGMSYSAGLHLTIAGFGAAALFGLHSPLRGFVGGVVIGTVQALSAGYLPSGWASGMPMLFTLLVLISGRVNVAGVVGGRA</sequence>
<feature type="transmembrane region" description="Helical" evidence="9">
    <location>
        <begin position="12"/>
        <end position="31"/>
    </location>
</feature>
<dbReference type="Proteomes" id="UP000003856">
    <property type="component" value="Unassembled WGS sequence"/>
</dbReference>
<dbReference type="RefSeq" id="WP_005792980.1">
    <property type="nucleotide sequence ID" value="NZ_ACQT01000004.1"/>
</dbReference>
<dbReference type="Gene3D" id="1.10.3470.10">
    <property type="entry name" value="ABC transporter involved in vitamin B12 uptake, BtuC"/>
    <property type="match status" value="1"/>
</dbReference>
<dbReference type="EMBL" id="ACQT01000004">
    <property type="protein sequence ID" value="EER62057.1"/>
    <property type="molecule type" value="Genomic_DNA"/>
</dbReference>
<dbReference type="PATRIC" id="fig|573060.9.peg.4844"/>
<evidence type="ECO:0000256" key="5">
    <source>
        <dbReference type="ARBA" id="ARBA00022970"/>
    </source>
</evidence>
<evidence type="ECO:0000256" key="4">
    <source>
        <dbReference type="ARBA" id="ARBA00022692"/>
    </source>
</evidence>
<dbReference type="InterPro" id="IPR001851">
    <property type="entry name" value="ABC_transp_permease"/>
</dbReference>
<comment type="caution">
    <text evidence="10">The sequence shown here is derived from an EMBL/GenBank/DDBJ whole genome shotgun (WGS) entry which is preliminary data.</text>
</comment>
<evidence type="ECO:0000256" key="1">
    <source>
        <dbReference type="ARBA" id="ARBA00004651"/>
    </source>
</evidence>
<reference evidence="10 11" key="1">
    <citation type="submission" date="2009-05" db="EMBL/GenBank/DDBJ databases">
        <title>The draft genome of Acidovorax delafieldii 2AN.</title>
        <authorList>
            <consortium name="US DOE Joint Genome Institute (JGI-PGF)"/>
            <person name="Lucas S."/>
            <person name="Copeland A."/>
            <person name="Lapidus A."/>
            <person name="Glavina del Rio T."/>
            <person name="Tice H."/>
            <person name="Bruce D."/>
            <person name="Goodwin L."/>
            <person name="Pitluck S."/>
            <person name="Larimer F."/>
            <person name="Land M.L."/>
            <person name="Hauser L."/>
            <person name="Shelobolina E.S."/>
            <person name="Picardal F."/>
            <person name="Roden E."/>
            <person name="Emerson D."/>
        </authorList>
    </citation>
    <scope>NUCLEOTIDE SEQUENCE [LARGE SCALE GENOMIC DNA]</scope>
    <source>
        <strain evidence="10 11">2AN</strain>
    </source>
</reference>
<dbReference type="GO" id="GO:0005886">
    <property type="term" value="C:plasma membrane"/>
    <property type="evidence" value="ECO:0007669"/>
    <property type="project" value="UniProtKB-SubCell"/>
</dbReference>
<evidence type="ECO:0000256" key="8">
    <source>
        <dbReference type="ARBA" id="ARBA00037998"/>
    </source>
</evidence>
<keyword evidence="6 9" id="KW-1133">Transmembrane helix</keyword>
<dbReference type="InterPro" id="IPR052157">
    <property type="entry name" value="BCAA_transport_permease"/>
</dbReference>
<dbReference type="GO" id="GO:0006865">
    <property type="term" value="P:amino acid transport"/>
    <property type="evidence" value="ECO:0007669"/>
    <property type="project" value="UniProtKB-KW"/>
</dbReference>
<name>C5T0A4_ACIDE</name>